<feature type="non-terminal residue" evidence="2">
    <location>
        <position position="1"/>
    </location>
</feature>
<feature type="region of interest" description="Disordered" evidence="1">
    <location>
        <begin position="119"/>
        <end position="255"/>
    </location>
</feature>
<evidence type="ECO:0000313" key="2">
    <source>
        <dbReference type="EMBL" id="SVA84396.1"/>
    </source>
</evidence>
<dbReference type="EMBL" id="UINC01019996">
    <property type="protein sequence ID" value="SVA84396.1"/>
    <property type="molecule type" value="Genomic_DNA"/>
</dbReference>
<evidence type="ECO:0008006" key="3">
    <source>
        <dbReference type="Google" id="ProtNLM"/>
    </source>
</evidence>
<name>A0A381Z539_9ZZZZ</name>
<feature type="compositionally biased region" description="Low complexity" evidence="1">
    <location>
        <begin position="175"/>
        <end position="184"/>
    </location>
</feature>
<sequence>WTPLDMLEKAAVRKINHSFVNILEDARIEKKVKNKYPGAVGVFNRGYVDLVKKDFFGTAKKNVASFNLIDRINVFFKSADTTIPFSDEEKVWVEKTAKTETPDEVLDLAEELYAWMEENESETDNHNSGDEMAMADPNGESGEENEMGMPSMGMPGEGESDSSEGENEGDDDNSGNKSDTGNSSDSDDAEDGEGSSSGKGEEVDDEASDDGGSSVGDDTDDGTDDTKDTSDVETTEGGKDSSGTGAGPKATTDSAFGKAMDELRDKIAENRIYCKIPKVDLDNVIISSKTLLGEFIPHYLDQKKDNSSLYWDSTLNEIETLKNDSKKTVAYMVKEFEMKKAADQYARAATSKTGTLDMSKLHTYKYNEDLFKKVTTLPGATNHGMVMVLDWSGSMADNLKGTLAQMYNLIWFCRRVKIPFEVFAFSDNYERPSRLDSEDTRVVSTFKAGDIKLNPFKLLNFFSSNMTIVDEMSMMHALWMYAVRWGSYRDWNTLGYPYYPPKNMNLGGTPLNDAIIAMMEIVPKFKRETGVQKVNTIFLTDGASNSLDGVYDYRLDTDTGEHTETVNSWGYRSRDEKIIVTDPVTNKVFETKYYDITSDLLKILKNRVYGMNVVGFFIAGSGKSGRVDKRTLYYLLPSEDRDDIMNLIKSVNKNKFLALTQLGYDEYYVLPGGNALCTENETLSDELIGAGKGKLKAAFGKMAKGKIASRPLLNKFVSMVA</sequence>
<proteinExistence type="predicted"/>
<protein>
    <recommendedName>
        <fullName evidence="3">VWFA domain-containing protein</fullName>
    </recommendedName>
</protein>
<dbReference type="AlphaFoldDB" id="A0A381Z539"/>
<dbReference type="SUPFAM" id="SSF53300">
    <property type="entry name" value="vWA-like"/>
    <property type="match status" value="1"/>
</dbReference>
<organism evidence="2">
    <name type="scientific">marine metagenome</name>
    <dbReference type="NCBI Taxonomy" id="408172"/>
    <lineage>
        <taxon>unclassified sequences</taxon>
        <taxon>metagenomes</taxon>
        <taxon>ecological metagenomes</taxon>
    </lineage>
</organism>
<gene>
    <name evidence="2" type="ORF">METZ01_LOCUS137250</name>
</gene>
<accession>A0A381Z539</accession>
<evidence type="ECO:0000256" key="1">
    <source>
        <dbReference type="SAM" id="MobiDB-lite"/>
    </source>
</evidence>
<dbReference type="InterPro" id="IPR036465">
    <property type="entry name" value="vWFA_dom_sf"/>
</dbReference>
<reference evidence="2" key="1">
    <citation type="submission" date="2018-05" db="EMBL/GenBank/DDBJ databases">
        <authorList>
            <person name="Lanie J.A."/>
            <person name="Ng W.-L."/>
            <person name="Kazmierczak K.M."/>
            <person name="Andrzejewski T.M."/>
            <person name="Davidsen T.M."/>
            <person name="Wayne K.J."/>
            <person name="Tettelin H."/>
            <person name="Glass J.I."/>
            <person name="Rusch D."/>
            <person name="Podicherti R."/>
            <person name="Tsui H.-C.T."/>
            <person name="Winkler M.E."/>
        </authorList>
    </citation>
    <scope>NUCLEOTIDE SEQUENCE</scope>
</reference>
<feature type="compositionally biased region" description="Acidic residues" evidence="1">
    <location>
        <begin position="158"/>
        <end position="173"/>
    </location>
</feature>